<dbReference type="PANTHER" id="PTHR43775">
    <property type="entry name" value="FATTY ACID SYNTHASE"/>
    <property type="match status" value="1"/>
</dbReference>
<dbReference type="InterPro" id="IPR014043">
    <property type="entry name" value="Acyl_transferase_dom"/>
</dbReference>
<accession>A0A8K0WJS0</accession>
<proteinExistence type="predicted"/>
<dbReference type="EMBL" id="JAGPNK010000024">
    <property type="protein sequence ID" value="KAH7304325.1"/>
    <property type="molecule type" value="Genomic_DNA"/>
</dbReference>
<evidence type="ECO:0000259" key="3">
    <source>
        <dbReference type="Pfam" id="PF00698"/>
    </source>
</evidence>
<evidence type="ECO:0000313" key="5">
    <source>
        <dbReference type="EMBL" id="KAH7304325.1"/>
    </source>
</evidence>
<dbReference type="InterPro" id="IPR016039">
    <property type="entry name" value="Thiolase-like"/>
</dbReference>
<gene>
    <name evidence="5" type="ORF">B0I35DRAFT_414604</name>
</gene>
<comment type="caution">
    <text evidence="5">The sequence shown here is derived from an EMBL/GenBank/DDBJ whole genome shotgun (WGS) entry which is preliminary data.</text>
</comment>
<dbReference type="OrthoDB" id="4920000at2759"/>
<organism evidence="5 6">
    <name type="scientific">Stachybotrys elegans</name>
    <dbReference type="NCBI Taxonomy" id="80388"/>
    <lineage>
        <taxon>Eukaryota</taxon>
        <taxon>Fungi</taxon>
        <taxon>Dikarya</taxon>
        <taxon>Ascomycota</taxon>
        <taxon>Pezizomycotina</taxon>
        <taxon>Sordariomycetes</taxon>
        <taxon>Hypocreomycetidae</taxon>
        <taxon>Hypocreales</taxon>
        <taxon>Stachybotryaceae</taxon>
        <taxon>Stachybotrys</taxon>
    </lineage>
</organism>
<dbReference type="Gene3D" id="3.40.47.10">
    <property type="match status" value="1"/>
</dbReference>
<dbReference type="AlphaFoldDB" id="A0A8K0WJS0"/>
<evidence type="ECO:0000256" key="1">
    <source>
        <dbReference type="ARBA" id="ARBA00022450"/>
    </source>
</evidence>
<name>A0A8K0WJS0_9HYPO</name>
<keyword evidence="1" id="KW-0596">Phosphopantetheine</keyword>
<dbReference type="Pfam" id="PF02801">
    <property type="entry name" value="Ketoacyl-synt_C"/>
    <property type="match status" value="1"/>
</dbReference>
<evidence type="ECO:0000259" key="4">
    <source>
        <dbReference type="Pfam" id="PF02801"/>
    </source>
</evidence>
<protein>
    <submittedName>
        <fullName evidence="5">Uncharacterized protein</fullName>
    </submittedName>
</protein>
<evidence type="ECO:0000313" key="6">
    <source>
        <dbReference type="Proteomes" id="UP000813444"/>
    </source>
</evidence>
<dbReference type="InterPro" id="IPR016035">
    <property type="entry name" value="Acyl_Trfase/lysoPLipase"/>
</dbReference>
<dbReference type="GO" id="GO:0006633">
    <property type="term" value="P:fatty acid biosynthetic process"/>
    <property type="evidence" value="ECO:0007669"/>
    <property type="project" value="TreeGrafter"/>
</dbReference>
<evidence type="ECO:0000256" key="2">
    <source>
        <dbReference type="ARBA" id="ARBA00022553"/>
    </source>
</evidence>
<dbReference type="GO" id="GO:0044550">
    <property type="term" value="P:secondary metabolite biosynthetic process"/>
    <property type="evidence" value="ECO:0007669"/>
    <property type="project" value="TreeGrafter"/>
</dbReference>
<dbReference type="InterPro" id="IPR050091">
    <property type="entry name" value="PKS_NRPS_Biosynth_Enz"/>
</dbReference>
<dbReference type="Gene3D" id="3.40.366.10">
    <property type="entry name" value="Malonyl-Coenzyme A Acyl Carrier Protein, domain 2"/>
    <property type="match status" value="1"/>
</dbReference>
<dbReference type="GO" id="GO:0004312">
    <property type="term" value="F:fatty acid synthase activity"/>
    <property type="evidence" value="ECO:0007669"/>
    <property type="project" value="TreeGrafter"/>
</dbReference>
<keyword evidence="2" id="KW-0597">Phosphoprotein</keyword>
<keyword evidence="6" id="KW-1185">Reference proteome</keyword>
<feature type="domain" description="Beta-ketoacyl synthase C-terminal" evidence="4">
    <location>
        <begin position="13"/>
        <end position="68"/>
    </location>
</feature>
<reference evidence="5" key="1">
    <citation type="journal article" date="2021" name="Nat. Commun.">
        <title>Genetic determinants of endophytism in the Arabidopsis root mycobiome.</title>
        <authorList>
            <person name="Mesny F."/>
            <person name="Miyauchi S."/>
            <person name="Thiergart T."/>
            <person name="Pickel B."/>
            <person name="Atanasova L."/>
            <person name="Karlsson M."/>
            <person name="Huettel B."/>
            <person name="Barry K.W."/>
            <person name="Haridas S."/>
            <person name="Chen C."/>
            <person name="Bauer D."/>
            <person name="Andreopoulos W."/>
            <person name="Pangilinan J."/>
            <person name="LaButti K."/>
            <person name="Riley R."/>
            <person name="Lipzen A."/>
            <person name="Clum A."/>
            <person name="Drula E."/>
            <person name="Henrissat B."/>
            <person name="Kohler A."/>
            <person name="Grigoriev I.V."/>
            <person name="Martin F.M."/>
            <person name="Hacquard S."/>
        </authorList>
    </citation>
    <scope>NUCLEOTIDE SEQUENCE</scope>
    <source>
        <strain evidence="5">MPI-CAGE-CH-0235</strain>
    </source>
</reference>
<sequence>MSTAIQEALPIRALIRGRSVGSLGRTGGITHRSKDGQASVIQKAYENAGGLSYEDTAYVECHGTGTPQMANASSTMFTTYYLTIPSLVYMEEISRIVVAADADNVKSKLLERSGTACAVSFSSIEFSELPSTLWTVCDKASLAIQSGDLSIYSRGIIALVELLRSWMVIPSAVVGHSSGEIAAAYASRRITASVAIVTAYIRGRVVARNSREGRMLAVGVDAVLKISDNLASLRVINRLVKSGGNAYH</sequence>
<dbReference type="Proteomes" id="UP000813444">
    <property type="component" value="Unassembled WGS sequence"/>
</dbReference>
<dbReference type="InterPro" id="IPR014031">
    <property type="entry name" value="Ketoacyl_synth_C"/>
</dbReference>
<dbReference type="Pfam" id="PF00698">
    <property type="entry name" value="Acyl_transf_1"/>
    <property type="match status" value="1"/>
</dbReference>
<feature type="domain" description="Malonyl-CoA:ACP transacylase (MAT)" evidence="3">
    <location>
        <begin position="157"/>
        <end position="220"/>
    </location>
</feature>
<dbReference type="PANTHER" id="PTHR43775:SF50">
    <property type="entry name" value="HIGHLY REDUCING POLYKETIDE SYNTHASE SRDA"/>
    <property type="match status" value="1"/>
</dbReference>
<dbReference type="SUPFAM" id="SSF53901">
    <property type="entry name" value="Thiolase-like"/>
    <property type="match status" value="1"/>
</dbReference>
<dbReference type="SUPFAM" id="SSF52151">
    <property type="entry name" value="FabD/lysophospholipase-like"/>
    <property type="match status" value="1"/>
</dbReference>
<dbReference type="InterPro" id="IPR001227">
    <property type="entry name" value="Ac_transferase_dom_sf"/>
</dbReference>